<dbReference type="InterPro" id="IPR001394">
    <property type="entry name" value="Peptidase_C19_UCH"/>
</dbReference>
<feature type="region of interest" description="Disordered" evidence="7">
    <location>
        <begin position="19"/>
        <end position="63"/>
    </location>
</feature>
<name>I7MA10_TETTS</name>
<dbReference type="GO" id="GO:0005829">
    <property type="term" value="C:cytosol"/>
    <property type="evidence" value="ECO:0007669"/>
    <property type="project" value="TreeGrafter"/>
</dbReference>
<protein>
    <recommendedName>
        <fullName evidence="2">ubiquitinyl hydrolase 1</fullName>
        <ecNumber evidence="2">3.4.19.12</ecNumber>
    </recommendedName>
</protein>
<dbReference type="AlphaFoldDB" id="I7MA10"/>
<dbReference type="STRING" id="312017.I7MA10"/>
<dbReference type="SUPFAM" id="SSF54001">
    <property type="entry name" value="Cysteine proteinases"/>
    <property type="match status" value="1"/>
</dbReference>
<dbReference type="PANTHER" id="PTHR24006:SF687">
    <property type="entry name" value="UBIQUITIN CARBOXYL-TERMINAL HYDROLASE 10"/>
    <property type="match status" value="1"/>
</dbReference>
<gene>
    <name evidence="9" type="ORF">TTHERM_00535220</name>
</gene>
<sequence length="921" mass="110293">MSNDQFYFNFEVGVDEEVSEKYDQKSALQPLSQRIEKAPQDKQNENSNSHSQQVPKQDQQHLVENEQSKIVQDEKKQNTNYQIIEEQTTQTQRVIKAKPEIQQKMIYLRKATSLEEFESTIQELIKQREEIMLIYFLIENEIYNDQMHLMMFLKFTFEKKQQDIFNNILCQKEIVKYIQKCNDISKISDILYIAFQRNNRYDDSFFQQICSIIQSKIDNQKDKEQSDFFLTNFFRIMVKSKRYNQNSGQYLFPQKSKINVNIFLTKILVVIQYVIAYPLTCFPKGYNFSNIEVIKVIIDYIFLLKTEDIIQVHYIKYLFDLIQPHISNLSLDGKYKILQYVLECIIIKYDDKDPVKYPYSSSVLLSYFESIFLPDHESSETITFQIDKAFEDIYSLTSYEINNLMTNLFYSFPSEFTFLIMEQLADRLCQSNDQEVQNCLYQDIFQNLILKKATACIKKEGKIKHLCNMISTYLYIFQDKIKENSKWVFQVLKYNNFIFHSFSDLDQIYQQQRINHFCKLIRQIILHKQLTPDFQNKIEQAYKSVSSLVKKELDQKEFKRKCFEYENKVKKQESYIDGKQFSGFDNYGNTCYFNSFNQIILRLPIFNEYLNSKNKYIVTPLFENYRKLLKSLNSPNKYGDQILIKDIVQLSSPLFRWGTQQDPQEYFVNFVRQLYFDEKNITRKEEQDKQAIQHNLFTIEKFGRRTCHNCKLYSNYKKEQSPSIQINLGSQIDSTELDFFQLTKQTESQYQKAKLTCSTCNKNVEMSSDELYSRIPPILVFQLNRIKDYQCNKNLCKVKFPEFFNFLEIQNNGYNFPYNKSNYRLVGIVNHIGKYTNCGHYVCYLRYKQTNKWILFNDKQVDVFQNSLTLSQILQINSNDNTPYLLVYQNFTENEPVSKEQAILDYFDRFRQYDKYHQNQS</sequence>
<dbReference type="InParanoid" id="I7MA10"/>
<dbReference type="Gene3D" id="3.90.70.10">
    <property type="entry name" value="Cysteine proteinases"/>
    <property type="match status" value="1"/>
</dbReference>
<evidence type="ECO:0000313" key="10">
    <source>
        <dbReference type="Proteomes" id="UP000009168"/>
    </source>
</evidence>
<dbReference type="EMBL" id="GG662495">
    <property type="protein sequence ID" value="EAS03186.2"/>
    <property type="molecule type" value="Genomic_DNA"/>
</dbReference>
<keyword evidence="6" id="KW-0788">Thiol protease</keyword>
<feature type="domain" description="USP" evidence="8">
    <location>
        <begin position="582"/>
        <end position="891"/>
    </location>
</feature>
<keyword evidence="3" id="KW-0645">Protease</keyword>
<dbReference type="PROSITE" id="PS00973">
    <property type="entry name" value="USP_2"/>
    <property type="match status" value="1"/>
</dbReference>
<dbReference type="InterPro" id="IPR050164">
    <property type="entry name" value="Peptidase_C19"/>
</dbReference>
<keyword evidence="4" id="KW-0833">Ubl conjugation pathway</keyword>
<dbReference type="eggNOG" id="KOG1865">
    <property type="taxonomic scope" value="Eukaryota"/>
</dbReference>
<evidence type="ECO:0000256" key="5">
    <source>
        <dbReference type="ARBA" id="ARBA00022801"/>
    </source>
</evidence>
<dbReference type="InterPro" id="IPR018200">
    <property type="entry name" value="USP_CS"/>
</dbReference>
<dbReference type="GO" id="GO:0004843">
    <property type="term" value="F:cysteine-type deubiquitinase activity"/>
    <property type="evidence" value="ECO:0007669"/>
    <property type="project" value="UniProtKB-EC"/>
</dbReference>
<evidence type="ECO:0000256" key="1">
    <source>
        <dbReference type="ARBA" id="ARBA00000707"/>
    </source>
</evidence>
<evidence type="ECO:0000259" key="8">
    <source>
        <dbReference type="PROSITE" id="PS50235"/>
    </source>
</evidence>
<dbReference type="Pfam" id="PF00443">
    <property type="entry name" value="UCH"/>
    <property type="match status" value="1"/>
</dbReference>
<evidence type="ECO:0000256" key="3">
    <source>
        <dbReference type="ARBA" id="ARBA00022670"/>
    </source>
</evidence>
<evidence type="ECO:0000313" key="9">
    <source>
        <dbReference type="EMBL" id="EAS03186.2"/>
    </source>
</evidence>
<organism evidence="9 10">
    <name type="scientific">Tetrahymena thermophila (strain SB210)</name>
    <dbReference type="NCBI Taxonomy" id="312017"/>
    <lineage>
        <taxon>Eukaryota</taxon>
        <taxon>Sar</taxon>
        <taxon>Alveolata</taxon>
        <taxon>Ciliophora</taxon>
        <taxon>Intramacronucleata</taxon>
        <taxon>Oligohymenophorea</taxon>
        <taxon>Hymenostomatida</taxon>
        <taxon>Tetrahymenina</taxon>
        <taxon>Tetrahymenidae</taxon>
        <taxon>Tetrahymena</taxon>
    </lineage>
</organism>
<dbReference type="RefSeq" id="XP_001023431.2">
    <property type="nucleotide sequence ID" value="XM_001023431.2"/>
</dbReference>
<dbReference type="EC" id="3.4.19.12" evidence="2"/>
<evidence type="ECO:0000256" key="7">
    <source>
        <dbReference type="SAM" id="MobiDB-lite"/>
    </source>
</evidence>
<dbReference type="PANTHER" id="PTHR24006">
    <property type="entry name" value="UBIQUITIN CARBOXYL-TERMINAL HYDROLASE"/>
    <property type="match status" value="1"/>
</dbReference>
<evidence type="ECO:0000256" key="6">
    <source>
        <dbReference type="ARBA" id="ARBA00022807"/>
    </source>
</evidence>
<reference evidence="10" key="1">
    <citation type="journal article" date="2006" name="PLoS Biol.">
        <title>Macronuclear genome sequence of the ciliate Tetrahymena thermophila, a model eukaryote.</title>
        <authorList>
            <person name="Eisen J.A."/>
            <person name="Coyne R.S."/>
            <person name="Wu M."/>
            <person name="Wu D."/>
            <person name="Thiagarajan M."/>
            <person name="Wortman J.R."/>
            <person name="Badger J.H."/>
            <person name="Ren Q."/>
            <person name="Amedeo P."/>
            <person name="Jones K.M."/>
            <person name="Tallon L.J."/>
            <person name="Delcher A.L."/>
            <person name="Salzberg S.L."/>
            <person name="Silva J.C."/>
            <person name="Haas B.J."/>
            <person name="Majoros W.H."/>
            <person name="Farzad M."/>
            <person name="Carlton J.M."/>
            <person name="Smith R.K. Jr."/>
            <person name="Garg J."/>
            <person name="Pearlman R.E."/>
            <person name="Karrer K.M."/>
            <person name="Sun L."/>
            <person name="Manning G."/>
            <person name="Elde N.C."/>
            <person name="Turkewitz A.P."/>
            <person name="Asai D.J."/>
            <person name="Wilkes D.E."/>
            <person name="Wang Y."/>
            <person name="Cai H."/>
            <person name="Collins K."/>
            <person name="Stewart B.A."/>
            <person name="Lee S.R."/>
            <person name="Wilamowska K."/>
            <person name="Weinberg Z."/>
            <person name="Ruzzo W.L."/>
            <person name="Wloga D."/>
            <person name="Gaertig J."/>
            <person name="Frankel J."/>
            <person name="Tsao C.-C."/>
            <person name="Gorovsky M.A."/>
            <person name="Keeling P.J."/>
            <person name="Waller R.F."/>
            <person name="Patron N.J."/>
            <person name="Cherry J.M."/>
            <person name="Stover N.A."/>
            <person name="Krieger C.J."/>
            <person name="del Toro C."/>
            <person name="Ryder H.F."/>
            <person name="Williamson S.C."/>
            <person name="Barbeau R.A."/>
            <person name="Hamilton E.P."/>
            <person name="Orias E."/>
        </authorList>
    </citation>
    <scope>NUCLEOTIDE SEQUENCE [LARGE SCALE GENOMIC DNA]</scope>
    <source>
        <strain evidence="10">SB210</strain>
    </source>
</reference>
<dbReference type="OrthoDB" id="289038at2759"/>
<evidence type="ECO:0000256" key="4">
    <source>
        <dbReference type="ARBA" id="ARBA00022786"/>
    </source>
</evidence>
<dbReference type="PROSITE" id="PS50235">
    <property type="entry name" value="USP_3"/>
    <property type="match status" value="1"/>
</dbReference>
<dbReference type="Proteomes" id="UP000009168">
    <property type="component" value="Unassembled WGS sequence"/>
</dbReference>
<dbReference type="KEGG" id="tet:TTHERM_00535220"/>
<dbReference type="GO" id="GO:0016579">
    <property type="term" value="P:protein deubiquitination"/>
    <property type="evidence" value="ECO:0007669"/>
    <property type="project" value="InterPro"/>
</dbReference>
<proteinExistence type="predicted"/>
<dbReference type="InterPro" id="IPR028889">
    <property type="entry name" value="USP"/>
</dbReference>
<feature type="compositionally biased region" description="Basic and acidic residues" evidence="7">
    <location>
        <begin position="34"/>
        <end position="44"/>
    </location>
</feature>
<dbReference type="GO" id="GO:0005634">
    <property type="term" value="C:nucleus"/>
    <property type="evidence" value="ECO:0007669"/>
    <property type="project" value="TreeGrafter"/>
</dbReference>
<dbReference type="GO" id="GO:0006508">
    <property type="term" value="P:proteolysis"/>
    <property type="evidence" value="ECO:0007669"/>
    <property type="project" value="UniProtKB-KW"/>
</dbReference>
<keyword evidence="10" id="KW-1185">Reference proteome</keyword>
<feature type="compositionally biased region" description="Polar residues" evidence="7">
    <location>
        <begin position="45"/>
        <end position="57"/>
    </location>
</feature>
<comment type="catalytic activity">
    <reaction evidence="1">
        <text>Thiol-dependent hydrolysis of ester, thioester, amide, peptide and isopeptide bonds formed by the C-terminal Gly of ubiquitin (a 76-residue protein attached to proteins as an intracellular targeting signal).</text>
        <dbReference type="EC" id="3.4.19.12"/>
    </reaction>
</comment>
<keyword evidence="5 9" id="KW-0378">Hydrolase</keyword>
<accession>I7MA10</accession>
<dbReference type="GeneID" id="7843862"/>
<dbReference type="CDD" id="cd02257">
    <property type="entry name" value="Peptidase_C19"/>
    <property type="match status" value="1"/>
</dbReference>
<dbReference type="InterPro" id="IPR038765">
    <property type="entry name" value="Papain-like_cys_pep_sf"/>
</dbReference>
<evidence type="ECO:0000256" key="2">
    <source>
        <dbReference type="ARBA" id="ARBA00012759"/>
    </source>
</evidence>